<evidence type="ECO:0000259" key="4">
    <source>
        <dbReference type="Pfam" id="PF07993"/>
    </source>
</evidence>
<dbReference type="AlphaFoldDB" id="A0A9W8YP16"/>
<dbReference type="InterPro" id="IPR051414">
    <property type="entry name" value="Adenylate-forming_Reductase"/>
</dbReference>
<dbReference type="InterPro" id="IPR036291">
    <property type="entry name" value="NAD(P)-bd_dom_sf"/>
</dbReference>
<protein>
    <recommendedName>
        <fullName evidence="7">Carrier domain-containing protein</fullName>
    </recommendedName>
</protein>
<evidence type="ECO:0000256" key="1">
    <source>
        <dbReference type="ARBA" id="ARBA00022450"/>
    </source>
</evidence>
<name>A0A9W8YP16_9PEZI</name>
<dbReference type="Gene3D" id="1.10.1200.10">
    <property type="entry name" value="ACP-like"/>
    <property type="match status" value="1"/>
</dbReference>
<dbReference type="PANTHER" id="PTHR43439:SF2">
    <property type="entry name" value="ENZYME, PUTATIVE (JCVI)-RELATED"/>
    <property type="match status" value="1"/>
</dbReference>
<comment type="caution">
    <text evidence="5">The sequence shown here is derived from an EMBL/GenBank/DDBJ whole genome shotgun (WGS) entry which is preliminary data.</text>
</comment>
<sequence length="1079" mass="118907">MADSNGWWNTERGLLPNLIRREKIQQTQPFIVLANPEGIVHEFTYADIENASNRAAWLLEKALAPEEEKVLYMGRMDLRYFIWAIAAMKAGKCVILPSPSNTVAANQLLFRDVNAKTLLFSPESFEILETLHSATKDDLRWVETPTFEELMSRETADVFPFEHTFEEVRDKKFLGLHTSGTTGHPKPIFWTHASIPIFASQLDRSLRAKDAPEETLYQQVFGPNRRTALMFPFYHAGGMLGLLGSIVSGAMTVVAPVPGMRLTTENVTGFLQVTRPNVGIFPPSVLENMLKQASAMEELCRLEHVGYGGGPMNPAAGGKLAQSVPHLLTMIGSTEGGFFHMETTTDSTHWNSFNFPQLGQRMEEVEPGLFELVFPRTELIDKTYLFFHSYPDLTEYRTKDMFSPAEGQPGWWVYRGRADNWIAMSNGLKFDPKSTEDTIGGHPDVDAVIVAGGRRFRLCLLIELDANCYPVQGFQSPQEERKWRERMVEKVWPAVEEANHNAPKFGRIPKELILFTAKDEPFSRSPKGSIQRQLTLAKYEERIDKMYTESEQGLLTQGLLALESTTTKDLVPFLTNLYAQTLELESIGPDDDVFAHGMDSFAIATVSSRLKAALRATGVSEAKLNDIGIRLIYERPTATQMAQKLNSMLSETSNGDHSSDDAVNVVTLLDKYEAEVRKLFEKKSSQNGVNGNGTNGHVQGHVVAVTGTTGSMGSYLLATLLARSDVAKVICLNRASDAMGKQAVALRSRGLSGLETAIEQGRILFMNINVAAPQLGLTDGDYSILVNETTSIVHNAFPVNFLMTVQQFEPQFVGMLNLLEVVRIGKRHPSFLVVSSVSAAASDVPREVVPEVILDHDEVKHLAMEGYGSAKFICERMTHVFAEESAKIGMPAATGVLRVGQVAGPLTGSGKWNVWEWLPSIIVSSKYLGAAPDGIGFWTNGVDFVPVDALGNIMSELIDAVDKHRSEPNGAETVVYNVVNPQVTTWSALLPALKPVAPQVVPLSEWVGRLEATKDTSAHILDQNPGVKLLDFYRSFLGGEEGGGLKFATDKLVLGSKTAAELGPITPKQMGRWIDGWGL</sequence>
<dbReference type="Gene3D" id="3.40.50.12780">
    <property type="entry name" value="N-terminal domain of ligase-like"/>
    <property type="match status" value="1"/>
</dbReference>
<dbReference type="PANTHER" id="PTHR43439">
    <property type="entry name" value="PHENYLACETATE-COENZYME A LIGASE"/>
    <property type="match status" value="1"/>
</dbReference>
<evidence type="ECO:0000313" key="5">
    <source>
        <dbReference type="EMBL" id="KAJ4387325.1"/>
    </source>
</evidence>
<accession>A0A9W8YP16</accession>
<keyword evidence="1" id="KW-0596">Phosphopantetheine</keyword>
<dbReference type="InterPro" id="IPR042099">
    <property type="entry name" value="ANL_N_sf"/>
</dbReference>
<organism evidence="5 6">
    <name type="scientific">Gnomoniopsis smithogilvyi</name>
    <dbReference type="NCBI Taxonomy" id="1191159"/>
    <lineage>
        <taxon>Eukaryota</taxon>
        <taxon>Fungi</taxon>
        <taxon>Dikarya</taxon>
        <taxon>Ascomycota</taxon>
        <taxon>Pezizomycotina</taxon>
        <taxon>Sordariomycetes</taxon>
        <taxon>Sordariomycetidae</taxon>
        <taxon>Diaporthales</taxon>
        <taxon>Gnomoniaceae</taxon>
        <taxon>Gnomoniopsis</taxon>
    </lineage>
</organism>
<gene>
    <name evidence="5" type="ORF">N0V93_007914</name>
</gene>
<dbReference type="Proteomes" id="UP001140453">
    <property type="component" value="Unassembled WGS sequence"/>
</dbReference>
<dbReference type="InterPro" id="IPR000873">
    <property type="entry name" value="AMP-dep_synth/lig_dom"/>
</dbReference>
<dbReference type="SUPFAM" id="SSF51735">
    <property type="entry name" value="NAD(P)-binding Rossmann-fold domains"/>
    <property type="match status" value="1"/>
</dbReference>
<dbReference type="SUPFAM" id="SSF47336">
    <property type="entry name" value="ACP-like"/>
    <property type="match status" value="1"/>
</dbReference>
<dbReference type="Pfam" id="PF00501">
    <property type="entry name" value="AMP-binding"/>
    <property type="match status" value="1"/>
</dbReference>
<reference evidence="5" key="1">
    <citation type="submission" date="2022-10" db="EMBL/GenBank/DDBJ databases">
        <title>Tapping the CABI collections for fungal endophytes: first genome assemblies for Collariella, Neodidymelliopsis, Ascochyta clinopodiicola, Didymella pomorum, Didymosphaeria variabile, Neocosmospora piperis and Neocucurbitaria cava.</title>
        <authorList>
            <person name="Hill R."/>
        </authorList>
    </citation>
    <scope>NUCLEOTIDE SEQUENCE</scope>
    <source>
        <strain evidence="5">IMI 355082</strain>
    </source>
</reference>
<dbReference type="InterPro" id="IPR013120">
    <property type="entry name" value="FAR_NAD-bd"/>
</dbReference>
<dbReference type="Pfam" id="PF07993">
    <property type="entry name" value="NAD_binding_4"/>
    <property type="match status" value="1"/>
</dbReference>
<keyword evidence="6" id="KW-1185">Reference proteome</keyword>
<evidence type="ECO:0008006" key="7">
    <source>
        <dbReference type="Google" id="ProtNLM"/>
    </source>
</evidence>
<dbReference type="SUPFAM" id="SSF56801">
    <property type="entry name" value="Acetyl-CoA synthetase-like"/>
    <property type="match status" value="1"/>
</dbReference>
<dbReference type="Pfam" id="PF23562">
    <property type="entry name" value="AMP-binding_C_3"/>
    <property type="match status" value="1"/>
</dbReference>
<dbReference type="EMBL" id="JAPEVB010000005">
    <property type="protein sequence ID" value="KAJ4387325.1"/>
    <property type="molecule type" value="Genomic_DNA"/>
</dbReference>
<feature type="domain" description="AMP-dependent synthetase/ligase" evidence="3">
    <location>
        <begin position="40"/>
        <end position="351"/>
    </location>
</feature>
<feature type="domain" description="Thioester reductase (TE)" evidence="4">
    <location>
        <begin position="705"/>
        <end position="953"/>
    </location>
</feature>
<evidence type="ECO:0000259" key="3">
    <source>
        <dbReference type="Pfam" id="PF00501"/>
    </source>
</evidence>
<dbReference type="InterPro" id="IPR036736">
    <property type="entry name" value="ACP-like_sf"/>
</dbReference>
<keyword evidence="2" id="KW-0597">Phosphoprotein</keyword>
<evidence type="ECO:0000313" key="6">
    <source>
        <dbReference type="Proteomes" id="UP001140453"/>
    </source>
</evidence>
<dbReference type="Gene3D" id="3.40.50.720">
    <property type="entry name" value="NAD(P)-binding Rossmann-like Domain"/>
    <property type="match status" value="1"/>
</dbReference>
<dbReference type="OrthoDB" id="429813at2759"/>
<evidence type="ECO:0000256" key="2">
    <source>
        <dbReference type="ARBA" id="ARBA00022553"/>
    </source>
</evidence>
<proteinExistence type="predicted"/>